<name>C0GI14_DETAL</name>
<evidence type="ECO:0000313" key="2">
    <source>
        <dbReference type="EMBL" id="EEG77088.1"/>
    </source>
</evidence>
<evidence type="ECO:0000256" key="1">
    <source>
        <dbReference type="SAM" id="Phobius"/>
    </source>
</evidence>
<dbReference type="EMBL" id="ACJM01000010">
    <property type="protein sequence ID" value="EEG77088.1"/>
    <property type="molecule type" value="Genomic_DNA"/>
</dbReference>
<keyword evidence="1" id="KW-0812">Transmembrane</keyword>
<reference evidence="2 3" key="1">
    <citation type="submission" date="2009-02" db="EMBL/GenBank/DDBJ databases">
        <title>Sequencing of the draft genome and assembly of Dethiobacter alkaliphilus AHT 1.</title>
        <authorList>
            <consortium name="US DOE Joint Genome Institute (JGI-PGF)"/>
            <person name="Lucas S."/>
            <person name="Copeland A."/>
            <person name="Lapidus A."/>
            <person name="Glavina del Rio T."/>
            <person name="Dalin E."/>
            <person name="Tice H."/>
            <person name="Bruce D."/>
            <person name="Goodwin L."/>
            <person name="Pitluck S."/>
            <person name="Larimer F."/>
            <person name="Land M.L."/>
            <person name="Hauser L."/>
            <person name="Muyzer G."/>
        </authorList>
    </citation>
    <scope>NUCLEOTIDE SEQUENCE [LARGE SCALE GENOMIC DNA]</scope>
    <source>
        <strain evidence="2 3">AHT 1</strain>
    </source>
</reference>
<proteinExistence type="predicted"/>
<protein>
    <submittedName>
        <fullName evidence="2">Uncharacterized protein</fullName>
    </submittedName>
</protein>
<feature type="transmembrane region" description="Helical" evidence="1">
    <location>
        <begin position="24"/>
        <end position="45"/>
    </location>
</feature>
<gene>
    <name evidence="2" type="ORF">DealDRAFT_2123</name>
</gene>
<dbReference type="RefSeq" id="WP_008517259.1">
    <property type="nucleotide sequence ID" value="NZ_ACJM01000010.1"/>
</dbReference>
<comment type="caution">
    <text evidence="2">The sequence shown here is derived from an EMBL/GenBank/DDBJ whole genome shotgun (WGS) entry which is preliminary data.</text>
</comment>
<dbReference type="AlphaFoldDB" id="C0GI14"/>
<dbReference type="STRING" id="555088.DealDRAFT_2123"/>
<dbReference type="Proteomes" id="UP000006443">
    <property type="component" value="Unassembled WGS sequence"/>
</dbReference>
<keyword evidence="1" id="KW-0472">Membrane</keyword>
<feature type="transmembrane region" description="Helical" evidence="1">
    <location>
        <begin position="102"/>
        <end position="123"/>
    </location>
</feature>
<sequence length="189" mass="21820">MPKYYDKTDGGGWVERIKILNRKLMLLSNVYLISFSSLLLVSILLNNKNAIAITMVLFSLPIFISEVFYHETYPWPALRELQDYEKKHFDDGNREIDAQRPLWQWAVIPIIILVIYLTDLLYVVSSMPYYLVFLLSAGLIADNRRLVEDTKKIYNNPDLTSYVKNYSMMLCGLGIVLFVSVVLIIRGAA</sequence>
<feature type="transmembrane region" description="Helical" evidence="1">
    <location>
        <begin position="51"/>
        <end position="69"/>
    </location>
</feature>
<keyword evidence="3" id="KW-1185">Reference proteome</keyword>
<organism evidence="2 3">
    <name type="scientific">Dethiobacter alkaliphilus AHT 1</name>
    <dbReference type="NCBI Taxonomy" id="555088"/>
    <lineage>
        <taxon>Bacteria</taxon>
        <taxon>Bacillati</taxon>
        <taxon>Bacillota</taxon>
        <taxon>Dethiobacteria</taxon>
        <taxon>Dethiobacterales</taxon>
        <taxon>Dethiobacteraceae</taxon>
        <taxon>Dethiobacter</taxon>
    </lineage>
</organism>
<keyword evidence="1" id="KW-1133">Transmembrane helix</keyword>
<accession>C0GI14</accession>
<evidence type="ECO:0000313" key="3">
    <source>
        <dbReference type="Proteomes" id="UP000006443"/>
    </source>
</evidence>
<feature type="transmembrane region" description="Helical" evidence="1">
    <location>
        <begin position="168"/>
        <end position="188"/>
    </location>
</feature>